<dbReference type="GO" id="GO:0003848">
    <property type="term" value="F:2-amino-4-hydroxy-6-hydroxymethyldihydropteridine diphosphokinase activity"/>
    <property type="evidence" value="ECO:0007669"/>
    <property type="project" value="UniProtKB-EC"/>
</dbReference>
<dbReference type="Gene3D" id="3.30.70.560">
    <property type="entry name" value="7,8-Dihydro-6-hydroxymethylpterin-pyrophosphokinase HPPK"/>
    <property type="match status" value="1"/>
</dbReference>
<keyword evidence="10" id="KW-0547">Nucleotide-binding</keyword>
<comment type="similarity">
    <text evidence="7">In the C-terminal section; belongs to the DHPS family.</text>
</comment>
<evidence type="ECO:0000313" key="18">
    <source>
        <dbReference type="Proteomes" id="UP001164286"/>
    </source>
</evidence>
<dbReference type="Proteomes" id="UP001164286">
    <property type="component" value="Unassembled WGS sequence"/>
</dbReference>
<keyword evidence="11" id="KW-0418">Kinase</keyword>
<reference evidence="17" key="1">
    <citation type="journal article" date="2022" name="G3 (Bethesda)">
        <title>High quality genome of the basidiomycete yeast Dioszegia hungarica PDD-24b-2 isolated from cloud water.</title>
        <authorList>
            <person name="Jarrige D."/>
            <person name="Haridas S."/>
            <person name="Bleykasten-Grosshans C."/>
            <person name="Joly M."/>
            <person name="Nadalig T."/>
            <person name="Sancelme M."/>
            <person name="Vuilleumier S."/>
            <person name="Grigoriev I.V."/>
            <person name="Amato P."/>
            <person name="Bringel F."/>
        </authorList>
    </citation>
    <scope>NUCLEOTIDE SEQUENCE</scope>
    <source>
        <strain evidence="17">PDD-24b-2</strain>
    </source>
</reference>
<dbReference type="InterPro" id="IPR006390">
    <property type="entry name" value="DHP_synth_dom"/>
</dbReference>
<evidence type="ECO:0000256" key="1">
    <source>
        <dbReference type="ARBA" id="ARBA00000012"/>
    </source>
</evidence>
<feature type="domain" description="Pterin-binding" evidence="16">
    <location>
        <begin position="449"/>
        <end position="724"/>
    </location>
</feature>
<dbReference type="PROSITE" id="PS00792">
    <property type="entry name" value="DHPS_1"/>
    <property type="match status" value="1"/>
</dbReference>
<dbReference type="SUPFAM" id="SSF55620">
    <property type="entry name" value="Tetrahydrobiopterin biosynthesis enzymes-like"/>
    <property type="match status" value="1"/>
</dbReference>
<dbReference type="Gene3D" id="3.30.1130.10">
    <property type="match status" value="2"/>
</dbReference>
<keyword evidence="18" id="KW-1185">Reference proteome</keyword>
<keyword evidence="15" id="KW-0511">Multifunctional enzyme</keyword>
<name>A0AA38HA32_9TREE</name>
<dbReference type="GO" id="GO:0004156">
    <property type="term" value="F:dihydropteroate synthase activity"/>
    <property type="evidence" value="ECO:0007669"/>
    <property type="project" value="UniProtKB-EC"/>
</dbReference>
<dbReference type="InterPro" id="IPR006157">
    <property type="entry name" value="FolB_dom"/>
</dbReference>
<keyword evidence="12" id="KW-0067">ATP-binding</keyword>
<evidence type="ECO:0000256" key="7">
    <source>
        <dbReference type="ARBA" id="ARBA00009951"/>
    </source>
</evidence>
<keyword evidence="9" id="KW-0479">Metal-binding</keyword>
<keyword evidence="8" id="KW-0808">Transferase</keyword>
<evidence type="ECO:0000256" key="8">
    <source>
        <dbReference type="ARBA" id="ARBA00022679"/>
    </source>
</evidence>
<dbReference type="RefSeq" id="XP_052946940.1">
    <property type="nucleotide sequence ID" value="XM_053087244.1"/>
</dbReference>
<dbReference type="InterPro" id="IPR045031">
    <property type="entry name" value="DHP_synth-like"/>
</dbReference>
<dbReference type="Gene3D" id="3.20.20.20">
    <property type="entry name" value="Dihydropteroate synthase-like"/>
    <property type="match status" value="1"/>
</dbReference>
<dbReference type="NCBIfam" id="TIGR01496">
    <property type="entry name" value="DHPS"/>
    <property type="match status" value="1"/>
</dbReference>
<protein>
    <submittedName>
        <fullName evidence="17">Dihydropteroate synthase-like protein</fullName>
    </submittedName>
</protein>
<dbReference type="SUPFAM" id="SSF55083">
    <property type="entry name" value="6-hydroxymethyl-7,8-dihydropterin pyrophosphokinase, HPPK"/>
    <property type="match status" value="1"/>
</dbReference>
<dbReference type="PANTHER" id="PTHR20941">
    <property type="entry name" value="FOLATE SYNTHESIS PROTEINS"/>
    <property type="match status" value="1"/>
</dbReference>
<dbReference type="PANTHER" id="PTHR20941:SF1">
    <property type="entry name" value="FOLIC ACID SYNTHESIS PROTEIN FOL1"/>
    <property type="match status" value="1"/>
</dbReference>
<dbReference type="Pfam" id="PF00809">
    <property type="entry name" value="Pterin_bind"/>
    <property type="match status" value="1"/>
</dbReference>
<comment type="pathway">
    <text evidence="4">Cofactor biosynthesis; tetrahydrofolate biosynthesis; 7,8-dihydrofolate from 2-amino-4-hydroxy-6-hydroxymethyl-7,8-dihydropteridine diphosphate and 4-aminobenzoate: step 1/2.</text>
</comment>
<dbReference type="GO" id="GO:0016301">
    <property type="term" value="F:kinase activity"/>
    <property type="evidence" value="ECO:0007669"/>
    <property type="project" value="UniProtKB-KW"/>
</dbReference>
<comment type="caution">
    <text evidence="17">The sequence shown here is derived from an EMBL/GenBank/DDBJ whole genome shotgun (WGS) entry which is preliminary data.</text>
</comment>
<dbReference type="GeneID" id="77726445"/>
<dbReference type="CDD" id="cd00483">
    <property type="entry name" value="HPPK"/>
    <property type="match status" value="1"/>
</dbReference>
<comment type="similarity">
    <text evidence="6">In the N-terminal section; belongs to the DHNA family.</text>
</comment>
<keyword evidence="13" id="KW-0460">Magnesium</keyword>
<evidence type="ECO:0000256" key="3">
    <source>
        <dbReference type="ARBA" id="ARBA00001946"/>
    </source>
</evidence>
<comment type="cofactor">
    <cofactor evidence="3">
        <name>Mg(2+)</name>
        <dbReference type="ChEBI" id="CHEBI:18420"/>
    </cofactor>
</comment>
<dbReference type="NCBIfam" id="TIGR01498">
    <property type="entry name" value="folK"/>
    <property type="match status" value="1"/>
</dbReference>
<evidence type="ECO:0000313" key="17">
    <source>
        <dbReference type="EMBL" id="KAI9637163.1"/>
    </source>
</evidence>
<evidence type="ECO:0000256" key="15">
    <source>
        <dbReference type="ARBA" id="ARBA00023268"/>
    </source>
</evidence>
<dbReference type="SUPFAM" id="SSF51717">
    <property type="entry name" value="Dihydropteroate synthetase-like"/>
    <property type="match status" value="1"/>
</dbReference>
<dbReference type="GO" id="GO:0005524">
    <property type="term" value="F:ATP binding"/>
    <property type="evidence" value="ECO:0007669"/>
    <property type="project" value="UniProtKB-KW"/>
</dbReference>
<dbReference type="InterPro" id="IPR011005">
    <property type="entry name" value="Dihydropteroate_synth-like_sf"/>
</dbReference>
<dbReference type="InterPro" id="IPR000550">
    <property type="entry name" value="Hppk"/>
</dbReference>
<accession>A0AA38HA32</accession>
<dbReference type="Pfam" id="PF01288">
    <property type="entry name" value="HPPK"/>
    <property type="match status" value="1"/>
</dbReference>
<sequence>MSDTISINDLQVHLANGLGPSAFGLPNPPPCPISLTLDIHLKDGIVSADEDSMLGLGVNYSSVSKQVYALLSDPKRTFSTPSEVIHAAAAVPLALDAVEAVGVSLELPRALLHAQSVVYSAVLPASGGEGEEEMTMKIKGLGVVCVIGLHPHERAERQRLEVDLEFKGWAESEGHRNIAYTALTYLENSSFGTIESLAHSLAEHLLVSLAFPVKLQLVIRKPSALPFAVPSITVHRSSFPRLPAILPTTSATSSPSGPIRIFIALGSNIGDRVSHLISAVSLLQKYGLAQVRTGRIYESEPMYVEDQARFMNSAIEVRATKEMDAMGVLRVLKRVEREVGRTKTFTNGPRVVDLDLVYYGGEVVKVGKKGDVEDEDGVGWLEVPHWGLAEREFVLRPLADIAPDFTDPRLRVPLRTLLARLPRTTPPQLSPLIPFPSPARPSRLHRPTPLIMAIINATPDSFSDGSPSNLSIPHVILSLREMFATPYPPDILDIGGMSTRPHSTPCTLEEELERVVPLIQAIRALGDEDAAIRDVPISVDTYRPAVARAAVEAGASCINDVRGGREEGMLQAMADLGVPVVLMHSRGDSSSMTTSDVQDYSALGGLVPGVRTEMADMVRRAEKAGVKRWNITLDPGLGFAKKGTDNLVLLRRLGEMTAPGSGLEGLPMLVGGSRKGFVGKVIGREVASERGMGDAGVLAWCMGKGMGVDVVRVHDVRAAGEVLGMMAAIRDAE</sequence>
<dbReference type="GO" id="GO:0005740">
    <property type="term" value="C:mitochondrial envelope"/>
    <property type="evidence" value="ECO:0007669"/>
    <property type="project" value="TreeGrafter"/>
</dbReference>
<dbReference type="AlphaFoldDB" id="A0AA38HA32"/>
<dbReference type="GO" id="GO:0046872">
    <property type="term" value="F:metal ion binding"/>
    <property type="evidence" value="ECO:0007669"/>
    <property type="project" value="UniProtKB-KW"/>
</dbReference>
<dbReference type="InterPro" id="IPR043133">
    <property type="entry name" value="GTP-CH-I_C/QueF"/>
</dbReference>
<evidence type="ECO:0000256" key="11">
    <source>
        <dbReference type="ARBA" id="ARBA00022777"/>
    </source>
</evidence>
<comment type="catalytic activity">
    <reaction evidence="1">
        <text>(7,8-dihydropterin-6-yl)methyl diphosphate + 4-aminobenzoate = 7,8-dihydropteroate + diphosphate</text>
        <dbReference type="Rhea" id="RHEA:19949"/>
        <dbReference type="ChEBI" id="CHEBI:17836"/>
        <dbReference type="ChEBI" id="CHEBI:17839"/>
        <dbReference type="ChEBI" id="CHEBI:33019"/>
        <dbReference type="ChEBI" id="CHEBI:72950"/>
        <dbReference type="EC" id="2.5.1.15"/>
    </reaction>
</comment>
<organism evidence="17 18">
    <name type="scientific">Dioszegia hungarica</name>
    <dbReference type="NCBI Taxonomy" id="4972"/>
    <lineage>
        <taxon>Eukaryota</taxon>
        <taxon>Fungi</taxon>
        <taxon>Dikarya</taxon>
        <taxon>Basidiomycota</taxon>
        <taxon>Agaricomycotina</taxon>
        <taxon>Tremellomycetes</taxon>
        <taxon>Tremellales</taxon>
        <taxon>Bulleribasidiaceae</taxon>
        <taxon>Dioszegia</taxon>
    </lineage>
</organism>
<proteinExistence type="inferred from homology"/>
<dbReference type="GO" id="GO:0004150">
    <property type="term" value="F:dihydroneopterin aldolase activity"/>
    <property type="evidence" value="ECO:0007669"/>
    <property type="project" value="InterPro"/>
</dbReference>
<dbReference type="EMBL" id="JAKWFO010000005">
    <property type="protein sequence ID" value="KAI9637163.1"/>
    <property type="molecule type" value="Genomic_DNA"/>
</dbReference>
<evidence type="ECO:0000256" key="14">
    <source>
        <dbReference type="ARBA" id="ARBA00022909"/>
    </source>
</evidence>
<dbReference type="Pfam" id="PF02152">
    <property type="entry name" value="FolB"/>
    <property type="match status" value="1"/>
</dbReference>
<dbReference type="InterPro" id="IPR000489">
    <property type="entry name" value="Pterin-binding_dom"/>
</dbReference>
<evidence type="ECO:0000256" key="5">
    <source>
        <dbReference type="ARBA" id="ARBA00005051"/>
    </source>
</evidence>
<comment type="pathway">
    <text evidence="5">Cofactor biosynthesis; tetrahydrofolate biosynthesis; 2-amino-4-hydroxy-6-hydroxymethyl-7,8-dihydropteridine diphosphate from 7,8-dihydroneopterin triphosphate: step 4/4.</text>
</comment>
<comment type="catalytic activity">
    <reaction evidence="2">
        <text>6-hydroxymethyl-7,8-dihydropterin + ATP = (7,8-dihydropterin-6-yl)methyl diphosphate + AMP + H(+)</text>
        <dbReference type="Rhea" id="RHEA:11412"/>
        <dbReference type="ChEBI" id="CHEBI:15378"/>
        <dbReference type="ChEBI" id="CHEBI:30616"/>
        <dbReference type="ChEBI" id="CHEBI:44841"/>
        <dbReference type="ChEBI" id="CHEBI:72950"/>
        <dbReference type="ChEBI" id="CHEBI:456215"/>
        <dbReference type="EC" id="2.7.6.3"/>
    </reaction>
</comment>
<evidence type="ECO:0000256" key="10">
    <source>
        <dbReference type="ARBA" id="ARBA00022741"/>
    </source>
</evidence>
<evidence type="ECO:0000256" key="9">
    <source>
        <dbReference type="ARBA" id="ARBA00022723"/>
    </source>
</evidence>
<evidence type="ECO:0000256" key="4">
    <source>
        <dbReference type="ARBA" id="ARBA00004763"/>
    </source>
</evidence>
<evidence type="ECO:0000256" key="6">
    <source>
        <dbReference type="ARBA" id="ARBA00009640"/>
    </source>
</evidence>
<keyword evidence="14" id="KW-0289">Folate biosynthesis</keyword>
<dbReference type="GO" id="GO:0046654">
    <property type="term" value="P:tetrahydrofolate biosynthetic process"/>
    <property type="evidence" value="ECO:0007669"/>
    <property type="project" value="TreeGrafter"/>
</dbReference>
<dbReference type="GO" id="GO:0046656">
    <property type="term" value="P:folic acid biosynthetic process"/>
    <property type="evidence" value="ECO:0007669"/>
    <property type="project" value="UniProtKB-KW"/>
</dbReference>
<dbReference type="SMART" id="SM00905">
    <property type="entry name" value="FolB"/>
    <property type="match status" value="1"/>
</dbReference>
<evidence type="ECO:0000256" key="13">
    <source>
        <dbReference type="ARBA" id="ARBA00022842"/>
    </source>
</evidence>
<evidence type="ECO:0000259" key="16">
    <source>
        <dbReference type="PROSITE" id="PS50972"/>
    </source>
</evidence>
<dbReference type="PROSITE" id="PS50972">
    <property type="entry name" value="PTERIN_BINDING"/>
    <property type="match status" value="1"/>
</dbReference>
<evidence type="ECO:0000256" key="2">
    <source>
        <dbReference type="ARBA" id="ARBA00000198"/>
    </source>
</evidence>
<gene>
    <name evidence="17" type="ORF">MKK02DRAFT_26715</name>
</gene>
<dbReference type="InterPro" id="IPR035907">
    <property type="entry name" value="Hppk_sf"/>
</dbReference>
<evidence type="ECO:0000256" key="12">
    <source>
        <dbReference type="ARBA" id="ARBA00022840"/>
    </source>
</evidence>